<comment type="caution">
    <text evidence="2">The sequence shown here is derived from an EMBL/GenBank/DDBJ whole genome shotgun (WGS) entry which is preliminary data.</text>
</comment>
<proteinExistence type="predicted"/>
<dbReference type="Proteomes" id="UP000756921">
    <property type="component" value="Unassembled WGS sequence"/>
</dbReference>
<feature type="transmembrane region" description="Helical" evidence="1">
    <location>
        <begin position="95"/>
        <end position="117"/>
    </location>
</feature>
<reference evidence="2" key="1">
    <citation type="journal article" date="2020" name="Mol. Plant Microbe Interact.">
        <title>Genome Sequence of the Biocontrol Agent Coniothyrium minitans strain Conio (IMI 134523).</title>
        <authorList>
            <person name="Patel D."/>
            <person name="Shittu T.A."/>
            <person name="Baroncelli R."/>
            <person name="Muthumeenakshi S."/>
            <person name="Osborne T.H."/>
            <person name="Janganan T.K."/>
            <person name="Sreenivasaprasad S."/>
        </authorList>
    </citation>
    <scope>NUCLEOTIDE SEQUENCE</scope>
    <source>
        <strain evidence="2">Conio</strain>
    </source>
</reference>
<evidence type="ECO:0000313" key="2">
    <source>
        <dbReference type="EMBL" id="KAF9741797.1"/>
    </source>
</evidence>
<dbReference type="OrthoDB" id="10505586at2759"/>
<keyword evidence="3" id="KW-1185">Reference proteome</keyword>
<accession>A0A9P6GTY5</accession>
<dbReference type="AlphaFoldDB" id="A0A9P6GTY5"/>
<protein>
    <submittedName>
        <fullName evidence="2">Uncharacterized protein</fullName>
    </submittedName>
</protein>
<keyword evidence="1" id="KW-0812">Transmembrane</keyword>
<gene>
    <name evidence="2" type="ORF">PMIN01_01336</name>
</gene>
<name>A0A9P6GTY5_9PLEO</name>
<evidence type="ECO:0000256" key="1">
    <source>
        <dbReference type="SAM" id="Phobius"/>
    </source>
</evidence>
<organism evidence="2 3">
    <name type="scientific">Paraphaeosphaeria minitans</name>
    <dbReference type="NCBI Taxonomy" id="565426"/>
    <lineage>
        <taxon>Eukaryota</taxon>
        <taxon>Fungi</taxon>
        <taxon>Dikarya</taxon>
        <taxon>Ascomycota</taxon>
        <taxon>Pezizomycotina</taxon>
        <taxon>Dothideomycetes</taxon>
        <taxon>Pleosporomycetidae</taxon>
        <taxon>Pleosporales</taxon>
        <taxon>Massarineae</taxon>
        <taxon>Didymosphaeriaceae</taxon>
        <taxon>Paraphaeosphaeria</taxon>
    </lineage>
</organism>
<evidence type="ECO:0000313" key="3">
    <source>
        <dbReference type="Proteomes" id="UP000756921"/>
    </source>
</evidence>
<keyword evidence="1" id="KW-0472">Membrane</keyword>
<sequence length="183" mass="19528">MASITIAPNGVFSSTSNQPDATIIYISTIVIVTLTPSPTPSSATDIIVAPTLPRQSVDPTSVFPASFDTTSTAKIAPSSSPGFTSPSVYKPASDFVIGISVGGTVFLCASVLINLILIRKRRNRIVRENEEMHQREVQVQPQPQLPMIGLDTKPTVSELESPREVRPYELPSAVPVVGSSELP</sequence>
<dbReference type="EMBL" id="WJXW01000001">
    <property type="protein sequence ID" value="KAF9741797.1"/>
    <property type="molecule type" value="Genomic_DNA"/>
</dbReference>
<keyword evidence="1" id="KW-1133">Transmembrane helix</keyword>